<keyword evidence="1" id="KW-1133">Transmembrane helix</keyword>
<dbReference type="RefSeq" id="WP_105329302.1">
    <property type="nucleotide sequence ID" value="NZ_PUHY01000006.1"/>
</dbReference>
<keyword evidence="1" id="KW-0472">Membrane</keyword>
<dbReference type="OrthoDB" id="285203at2"/>
<accession>A0A2S8FV32</accession>
<gene>
    <name evidence="2" type="ORF">C5Y83_08790</name>
</gene>
<evidence type="ECO:0000256" key="1">
    <source>
        <dbReference type="SAM" id="Phobius"/>
    </source>
</evidence>
<dbReference type="EMBL" id="PUHY01000006">
    <property type="protein sequence ID" value="PQO36013.1"/>
    <property type="molecule type" value="Genomic_DNA"/>
</dbReference>
<name>A0A2S8FV32_9BACT</name>
<reference evidence="2 3" key="1">
    <citation type="submission" date="2018-02" db="EMBL/GenBank/DDBJ databases">
        <title>Comparative genomes isolates from brazilian mangrove.</title>
        <authorList>
            <person name="Araujo J.E."/>
            <person name="Taketani R.G."/>
            <person name="Silva M.C.P."/>
            <person name="Loureco M.V."/>
            <person name="Andreote F.D."/>
        </authorList>
    </citation>
    <scope>NUCLEOTIDE SEQUENCE [LARGE SCALE GENOMIC DNA]</scope>
    <source>
        <strain evidence="2 3">Hex-1 MGV</strain>
    </source>
</reference>
<dbReference type="AlphaFoldDB" id="A0A2S8FV32"/>
<proteinExistence type="predicted"/>
<protein>
    <submittedName>
        <fullName evidence="2">Uncharacterized protein</fullName>
    </submittedName>
</protein>
<sequence>MIRSVDFVDFDSDDARFFDAVRYLLDEMSPSEAEHFEEQLATDQSLRELLAEAVQLTQTTYAAHVPLTVPTEHASVAAASTTAPGNGTLPIGFFLALAASLLIAAVGSVTFYWNEANHDVAGPSPPSEEVHLASAWAEQFESQSDELAELWEDDLLTFTSVDALPEENVEETFLAASPTSPPAWMLKALAAEQDDSPVRPSM</sequence>
<dbReference type="Proteomes" id="UP000238322">
    <property type="component" value="Unassembled WGS sequence"/>
</dbReference>
<keyword evidence="1" id="KW-0812">Transmembrane</keyword>
<evidence type="ECO:0000313" key="2">
    <source>
        <dbReference type="EMBL" id="PQO36013.1"/>
    </source>
</evidence>
<evidence type="ECO:0000313" key="3">
    <source>
        <dbReference type="Proteomes" id="UP000238322"/>
    </source>
</evidence>
<comment type="caution">
    <text evidence="2">The sequence shown here is derived from an EMBL/GenBank/DDBJ whole genome shotgun (WGS) entry which is preliminary data.</text>
</comment>
<organism evidence="2 3">
    <name type="scientific">Blastopirellula marina</name>
    <dbReference type="NCBI Taxonomy" id="124"/>
    <lineage>
        <taxon>Bacteria</taxon>
        <taxon>Pseudomonadati</taxon>
        <taxon>Planctomycetota</taxon>
        <taxon>Planctomycetia</taxon>
        <taxon>Pirellulales</taxon>
        <taxon>Pirellulaceae</taxon>
        <taxon>Blastopirellula</taxon>
    </lineage>
</organism>
<feature type="transmembrane region" description="Helical" evidence="1">
    <location>
        <begin position="91"/>
        <end position="113"/>
    </location>
</feature>